<feature type="region of interest" description="Disordered" evidence="17">
    <location>
        <begin position="1"/>
        <end position="170"/>
    </location>
</feature>
<comment type="subcellular location">
    <subcellularLocation>
        <location evidence="3">Cytoplasm</location>
    </subcellularLocation>
    <subcellularLocation>
        <location evidence="2">Nucleus</location>
    </subcellularLocation>
</comment>
<dbReference type="GeneID" id="113425855"/>
<dbReference type="GO" id="GO:0045944">
    <property type="term" value="P:positive regulation of transcription by RNA polymerase II"/>
    <property type="evidence" value="ECO:0007669"/>
    <property type="project" value="TreeGrafter"/>
</dbReference>
<evidence type="ECO:0000256" key="16">
    <source>
        <dbReference type="PROSITE-ProRule" id="PRU00175"/>
    </source>
</evidence>
<feature type="region of interest" description="Disordered" evidence="17">
    <location>
        <begin position="800"/>
        <end position="830"/>
    </location>
</feature>
<evidence type="ECO:0000256" key="2">
    <source>
        <dbReference type="ARBA" id="ARBA00004123"/>
    </source>
</evidence>
<dbReference type="InterPro" id="IPR017907">
    <property type="entry name" value="Znf_RING_CS"/>
</dbReference>
<keyword evidence="7" id="KW-0963">Cytoplasm</keyword>
<dbReference type="AlphaFoldDB" id="A0A6J1VVC4"/>
<evidence type="ECO:0000256" key="13">
    <source>
        <dbReference type="ARBA" id="ARBA00023242"/>
    </source>
</evidence>
<feature type="region of interest" description="Disordered" evidence="17">
    <location>
        <begin position="629"/>
        <end position="649"/>
    </location>
</feature>
<feature type="compositionally biased region" description="Basic and acidic residues" evidence="17">
    <location>
        <begin position="800"/>
        <end position="810"/>
    </location>
</feature>
<dbReference type="GO" id="GO:0031643">
    <property type="term" value="P:positive regulation of myelination"/>
    <property type="evidence" value="ECO:0007669"/>
    <property type="project" value="TreeGrafter"/>
</dbReference>
<evidence type="ECO:0000256" key="15">
    <source>
        <dbReference type="ARBA" id="ARBA00035390"/>
    </source>
</evidence>
<evidence type="ECO:0000256" key="3">
    <source>
        <dbReference type="ARBA" id="ARBA00004496"/>
    </source>
</evidence>
<dbReference type="EC" id="2.3.2.27" evidence="6"/>
<dbReference type="RefSeq" id="XP_026543919.1">
    <property type="nucleotide sequence ID" value="XM_026688134.1"/>
</dbReference>
<evidence type="ECO:0000256" key="14">
    <source>
        <dbReference type="ARBA" id="ARBA00035131"/>
    </source>
</evidence>
<sequence length="830" mass="91610">MRVAETTALRRPRRRAMSLGLGPSRQPPSRSLRSGAAAAPPASAMDKNSPCGGSGPGSSSAMGGKGQQPRSNSAGPAGGESKPKGEGKNASGSRQRYNRKRETSYARNETFPSQSRRSFSQKSKAFNKMPPQRGEQNSGSKSFSLSSNGGRRDEVAETQRAEFSPAQYSGPKKINLNHLLNFTFEPRGHTSHFDGSSHGTWGKRNRWENKPFNKELFLQANCQFVVRDDQDYTVHFTDPDILVNWDFVQQVRIYSHEVPSCPICLYPPTAAKITHCGHIFCWACILHYLSLSEKTWSKCPICYGSIHKKDLKSVVALETRQYAIGDTITMQLMQRKKGALMALPKSALALVEQPIHLGDKPHSQYSKLLLASEAQVLQQVILEEKMALLHQYEEEKHTPEACFIEAALQELKDREGHLMSDGDVPGVTAAVENILLTETSEKETVAVPQEEKCIPEYISAFNDELLASPPVDPASGDPPASERAEAAADNSVERNMDLASASEGGEANWSASASGKPKAAFASRPAPSSPSYYFYQAEDGQCLYLHPVNVRCLVHEYGSLEKSPERITATVVEISGHSMTEDVRQRHRYLCHLPLTCEFSTCELALKPPVISKETLQMFSDDIEKRKRLRQKKARDERRRERRIEMEENKKQGKYPEVRIALENLQQFPAFSACSGELAGPENQSHLLPPCVGGSPTSQSESLLTPLSSSSLGSPPFLVGSLEEDSAFPSFAQMLRAGKAKPEVWNSSQPKKKEAPTVAPLVPGDSDAESDNSDRVPVPSFQNSFSKAIEAAFLKLDKPSTSDHLLEEKRGKKKKQKQKLLFSTSVVHTK</sequence>
<evidence type="ECO:0000256" key="12">
    <source>
        <dbReference type="ARBA" id="ARBA00022833"/>
    </source>
</evidence>
<feature type="compositionally biased region" description="Low complexity" evidence="17">
    <location>
        <begin position="20"/>
        <end position="44"/>
    </location>
</feature>
<comment type="similarity">
    <text evidence="5">Belongs to the RNF10 family.</text>
</comment>
<organism evidence="19 20">
    <name type="scientific">Notechis scutatus</name>
    <name type="common">mainland tiger snake</name>
    <dbReference type="NCBI Taxonomy" id="8663"/>
    <lineage>
        <taxon>Eukaryota</taxon>
        <taxon>Metazoa</taxon>
        <taxon>Chordata</taxon>
        <taxon>Craniata</taxon>
        <taxon>Vertebrata</taxon>
        <taxon>Euteleostomi</taxon>
        <taxon>Lepidosauria</taxon>
        <taxon>Squamata</taxon>
        <taxon>Bifurcata</taxon>
        <taxon>Unidentata</taxon>
        <taxon>Episquamata</taxon>
        <taxon>Toxicofera</taxon>
        <taxon>Serpentes</taxon>
        <taxon>Colubroidea</taxon>
        <taxon>Elapidae</taxon>
        <taxon>Hydrophiinae</taxon>
        <taxon>Notechis</taxon>
    </lineage>
</organism>
<protein>
    <recommendedName>
        <fullName evidence="14">E3 ubiquitin-protein ligase RNF10</fullName>
        <ecNumber evidence="6">2.3.2.27</ecNumber>
    </recommendedName>
    <alternativeName>
        <fullName evidence="15">RING finger protein 10</fullName>
    </alternativeName>
</protein>
<comment type="catalytic activity">
    <reaction evidence="1">
        <text>S-ubiquitinyl-[E2 ubiquitin-conjugating enzyme]-L-cysteine + [acceptor protein]-L-lysine = [E2 ubiquitin-conjugating enzyme]-L-cysteine + N(6)-ubiquitinyl-[acceptor protein]-L-lysine.</text>
        <dbReference type="EC" id="2.3.2.27"/>
    </reaction>
</comment>
<dbReference type="GO" id="GO:0000976">
    <property type="term" value="F:transcription cis-regulatory region binding"/>
    <property type="evidence" value="ECO:0007669"/>
    <property type="project" value="TreeGrafter"/>
</dbReference>
<dbReference type="GO" id="GO:0061630">
    <property type="term" value="F:ubiquitin protein ligase activity"/>
    <property type="evidence" value="ECO:0007669"/>
    <property type="project" value="UniProtKB-EC"/>
</dbReference>
<dbReference type="GO" id="GO:0005737">
    <property type="term" value="C:cytoplasm"/>
    <property type="evidence" value="ECO:0007669"/>
    <property type="project" value="UniProtKB-SubCell"/>
</dbReference>
<evidence type="ECO:0000256" key="5">
    <source>
        <dbReference type="ARBA" id="ARBA00008117"/>
    </source>
</evidence>
<feature type="compositionally biased region" description="Basic and acidic residues" evidence="17">
    <location>
        <begin position="634"/>
        <end position="649"/>
    </location>
</feature>
<keyword evidence="10 16" id="KW-0863">Zinc-finger</keyword>
<dbReference type="PANTHER" id="PTHR12983">
    <property type="entry name" value="RING FINGER 10 FAMILY MEMBER"/>
    <property type="match status" value="1"/>
</dbReference>
<evidence type="ECO:0000259" key="18">
    <source>
        <dbReference type="PROSITE" id="PS50089"/>
    </source>
</evidence>
<feature type="compositionally biased region" description="Low complexity" evidence="17">
    <location>
        <begin position="138"/>
        <end position="149"/>
    </location>
</feature>
<comment type="pathway">
    <text evidence="4">Protein modification; protein ubiquitination.</text>
</comment>
<evidence type="ECO:0000256" key="7">
    <source>
        <dbReference type="ARBA" id="ARBA00022490"/>
    </source>
</evidence>
<evidence type="ECO:0000256" key="1">
    <source>
        <dbReference type="ARBA" id="ARBA00000900"/>
    </source>
</evidence>
<dbReference type="PROSITE" id="PS00518">
    <property type="entry name" value="ZF_RING_1"/>
    <property type="match status" value="1"/>
</dbReference>
<keyword evidence="12" id="KW-0862">Zinc</keyword>
<dbReference type="InterPro" id="IPR013083">
    <property type="entry name" value="Znf_RING/FYVE/PHD"/>
</dbReference>
<keyword evidence="8" id="KW-0808">Transferase</keyword>
<name>A0A6J1VVC4_9SAUR</name>
<keyword evidence="9" id="KW-0479">Metal-binding</keyword>
<keyword evidence="11" id="KW-0833">Ubl conjugation pathway</keyword>
<proteinExistence type="inferred from homology"/>
<dbReference type="InterPro" id="IPR027370">
    <property type="entry name" value="Znf-RING_euk"/>
</dbReference>
<feature type="compositionally biased region" description="Low complexity" evidence="17">
    <location>
        <begin position="695"/>
        <end position="708"/>
    </location>
</feature>
<evidence type="ECO:0000256" key="10">
    <source>
        <dbReference type="ARBA" id="ARBA00022771"/>
    </source>
</evidence>
<dbReference type="Gene3D" id="3.30.40.10">
    <property type="entry name" value="Zinc/RING finger domain, C3HC4 (zinc finger)"/>
    <property type="match status" value="1"/>
</dbReference>
<evidence type="ECO:0000256" key="17">
    <source>
        <dbReference type="SAM" id="MobiDB-lite"/>
    </source>
</evidence>
<dbReference type="SUPFAM" id="SSF57850">
    <property type="entry name" value="RING/U-box"/>
    <property type="match status" value="1"/>
</dbReference>
<keyword evidence="19" id="KW-1185">Reference proteome</keyword>
<evidence type="ECO:0000256" key="4">
    <source>
        <dbReference type="ARBA" id="ARBA00004906"/>
    </source>
</evidence>
<dbReference type="KEGG" id="nss:113425855"/>
<feature type="compositionally biased region" description="Basic and acidic residues" evidence="17">
    <location>
        <begin position="150"/>
        <end position="160"/>
    </location>
</feature>
<reference evidence="20" key="1">
    <citation type="submission" date="2025-08" db="UniProtKB">
        <authorList>
            <consortium name="RefSeq"/>
        </authorList>
    </citation>
    <scope>IDENTIFICATION</scope>
</reference>
<feature type="region of interest" description="Disordered" evidence="17">
    <location>
        <begin position="685"/>
        <end position="708"/>
    </location>
</feature>
<feature type="domain" description="RING-type" evidence="18">
    <location>
        <begin position="261"/>
        <end position="302"/>
    </location>
</feature>
<evidence type="ECO:0000256" key="9">
    <source>
        <dbReference type="ARBA" id="ARBA00022723"/>
    </source>
</evidence>
<dbReference type="Pfam" id="PF13445">
    <property type="entry name" value="zf-RING_UBOX"/>
    <property type="match status" value="1"/>
</dbReference>
<gene>
    <name evidence="20" type="primary">RNF10</name>
</gene>
<keyword evidence="13" id="KW-0539">Nucleus</keyword>
<evidence type="ECO:0000313" key="20">
    <source>
        <dbReference type="RefSeq" id="XP_026543919.1"/>
    </source>
</evidence>
<dbReference type="GO" id="GO:0008270">
    <property type="term" value="F:zinc ion binding"/>
    <property type="evidence" value="ECO:0007669"/>
    <property type="project" value="UniProtKB-KW"/>
</dbReference>
<evidence type="ECO:0000313" key="19">
    <source>
        <dbReference type="Proteomes" id="UP000504612"/>
    </source>
</evidence>
<dbReference type="FunFam" id="3.30.40.10:FF:000112">
    <property type="entry name" value="RING finger protein 10"/>
    <property type="match status" value="1"/>
</dbReference>
<dbReference type="PROSITE" id="PS50089">
    <property type="entry name" value="ZF_RING_2"/>
    <property type="match status" value="1"/>
</dbReference>
<dbReference type="SMART" id="SM00184">
    <property type="entry name" value="RING"/>
    <property type="match status" value="1"/>
</dbReference>
<feature type="region of interest" description="Disordered" evidence="17">
    <location>
        <begin position="468"/>
        <end position="491"/>
    </location>
</feature>
<evidence type="ECO:0000256" key="6">
    <source>
        <dbReference type="ARBA" id="ARBA00012483"/>
    </source>
</evidence>
<feature type="compositionally biased region" description="Low complexity" evidence="17">
    <location>
        <begin position="111"/>
        <end position="124"/>
    </location>
</feature>
<feature type="region of interest" description="Disordered" evidence="17">
    <location>
        <begin position="742"/>
        <end position="779"/>
    </location>
</feature>
<accession>A0A6J1VVC4</accession>
<dbReference type="InterPro" id="IPR001841">
    <property type="entry name" value="Znf_RING"/>
</dbReference>
<evidence type="ECO:0000256" key="8">
    <source>
        <dbReference type="ARBA" id="ARBA00022679"/>
    </source>
</evidence>
<dbReference type="CDD" id="cd16536">
    <property type="entry name" value="RING-HC_RNF10"/>
    <property type="match status" value="1"/>
</dbReference>
<dbReference type="InterPro" id="IPR039739">
    <property type="entry name" value="MAG2/RNF10"/>
</dbReference>
<dbReference type="PANTHER" id="PTHR12983:SF9">
    <property type="entry name" value="E3 UBIQUITIN-PROTEIN LIGASE RNF10"/>
    <property type="match status" value="1"/>
</dbReference>
<dbReference type="Proteomes" id="UP000504612">
    <property type="component" value="Unplaced"/>
</dbReference>
<dbReference type="CTD" id="9921"/>
<dbReference type="GO" id="GO:0005634">
    <property type="term" value="C:nucleus"/>
    <property type="evidence" value="ECO:0007669"/>
    <property type="project" value="UniProtKB-SubCell"/>
</dbReference>
<feature type="compositionally biased region" description="Basic and acidic residues" evidence="17">
    <location>
        <begin position="480"/>
        <end position="491"/>
    </location>
</feature>
<evidence type="ECO:0000256" key="11">
    <source>
        <dbReference type="ARBA" id="ARBA00022786"/>
    </source>
</evidence>